<proteinExistence type="predicted"/>
<dbReference type="Proteomes" id="UP000783287">
    <property type="component" value="Unassembled WGS sequence"/>
</dbReference>
<name>A0A955L4W3_9BACT</name>
<gene>
    <name evidence="1" type="ORF">KC909_01735</name>
</gene>
<evidence type="ECO:0000313" key="2">
    <source>
        <dbReference type="Proteomes" id="UP000783287"/>
    </source>
</evidence>
<evidence type="ECO:0000313" key="1">
    <source>
        <dbReference type="EMBL" id="MCA9383062.1"/>
    </source>
</evidence>
<reference evidence="1" key="1">
    <citation type="submission" date="2020-04" db="EMBL/GenBank/DDBJ databases">
        <authorList>
            <person name="Zhang T."/>
        </authorList>
    </citation>
    <scope>NUCLEOTIDE SEQUENCE</scope>
    <source>
        <strain evidence="1">HKST-UBA14</strain>
    </source>
</reference>
<dbReference type="AlphaFoldDB" id="A0A955L4W3"/>
<dbReference type="EMBL" id="JAGQLK010000023">
    <property type="protein sequence ID" value="MCA9383062.1"/>
    <property type="molecule type" value="Genomic_DNA"/>
</dbReference>
<reference evidence="1" key="2">
    <citation type="journal article" date="2021" name="Microbiome">
        <title>Successional dynamics and alternative stable states in a saline activated sludge microbial community over 9 years.</title>
        <authorList>
            <person name="Wang Y."/>
            <person name="Ye J."/>
            <person name="Ju F."/>
            <person name="Liu L."/>
            <person name="Boyd J.A."/>
            <person name="Deng Y."/>
            <person name="Parks D.H."/>
            <person name="Jiang X."/>
            <person name="Yin X."/>
            <person name="Woodcroft B.J."/>
            <person name="Tyson G.W."/>
            <person name="Hugenholtz P."/>
            <person name="Polz M.F."/>
            <person name="Zhang T."/>
        </authorList>
    </citation>
    <scope>NUCLEOTIDE SEQUENCE</scope>
    <source>
        <strain evidence="1">HKST-UBA14</strain>
    </source>
</reference>
<accession>A0A955L4W3</accession>
<protein>
    <submittedName>
        <fullName evidence="1">Uncharacterized protein</fullName>
    </submittedName>
</protein>
<organism evidence="1 2">
    <name type="scientific">Candidatus Dojkabacteria bacterium</name>
    <dbReference type="NCBI Taxonomy" id="2099670"/>
    <lineage>
        <taxon>Bacteria</taxon>
        <taxon>Candidatus Dojkabacteria</taxon>
    </lineage>
</organism>
<comment type="caution">
    <text evidence="1">The sequence shown here is derived from an EMBL/GenBank/DDBJ whole genome shotgun (WGS) entry which is preliminary data.</text>
</comment>
<sequence>MSFQSPDLAKQYLQTPGLPLVYTRTRRGAVPTIGFEFPPDADEYGGYNTTTLEVTALNNDTNTGNSELLRAIRSGERNNTLSLNLGMETDAVNLAGFMQRMMGIADTDFDGVQPFVHHLISNLPNVVFSLENGIRFTSNGFIDEHTNYIPDGNSIILNGQRIEHQPVTEFRCPFYLLDQVTNTTFARFGIAVRVEQGVGFSDIDMRLRELIHNQQLTQASIRTLLSLTWSVYDFSNIDSLDI</sequence>